<sequence length="340" mass="38284">MEEAEKGEILEWNAKPSSMEEAEIFERNTKPSNGYRHHFVGFSGGTASFDPSLPYLYPNKDEGITQVDACNGLVLYRRYNSSRHDYHFVVCNPATGWWVEVPPQPQKPEPMNRLNHTAGLAFDPAVSSHFHVLCFERTFPKTLIAGVNIYSSRTGAWIHRDSGIVEKATLFRSKCVFVGGMLYIMGNVVDTNGEYVLVGVDMEGKVWKTIRVLYGSKFGTIGLSQGCLHYVVASVNNNNEILVSEIALWCLKDWDSKEWVLKHTASIDTLMSMTGEKYRVVEIHPDCDTIFLAQCGGDTLISYDMWHQKVGCIINLERSSVHRFLPYVPLFSEPLADAEG</sequence>
<dbReference type="OMA" id="DWDSKEW"/>
<dbReference type="PANTHER" id="PTHR35546">
    <property type="entry name" value="F-BOX PROTEIN INTERACTION DOMAIN PROTEIN-RELATED"/>
    <property type="match status" value="1"/>
</dbReference>
<evidence type="ECO:0000259" key="1">
    <source>
        <dbReference type="Pfam" id="PF24750"/>
    </source>
</evidence>
<dbReference type="NCBIfam" id="TIGR01640">
    <property type="entry name" value="F_box_assoc_1"/>
    <property type="match status" value="1"/>
</dbReference>
<organism evidence="2">
    <name type="scientific">Triticum aestivum</name>
    <name type="common">Wheat</name>
    <dbReference type="NCBI Taxonomy" id="4565"/>
    <lineage>
        <taxon>Eukaryota</taxon>
        <taxon>Viridiplantae</taxon>
        <taxon>Streptophyta</taxon>
        <taxon>Embryophyta</taxon>
        <taxon>Tracheophyta</taxon>
        <taxon>Spermatophyta</taxon>
        <taxon>Magnoliopsida</taxon>
        <taxon>Liliopsida</taxon>
        <taxon>Poales</taxon>
        <taxon>Poaceae</taxon>
        <taxon>BOP clade</taxon>
        <taxon>Pooideae</taxon>
        <taxon>Triticodae</taxon>
        <taxon>Triticeae</taxon>
        <taxon>Triticinae</taxon>
        <taxon>Triticum</taxon>
    </lineage>
</organism>
<dbReference type="STRING" id="4565.A0A3B6RAS1"/>
<dbReference type="Gramene" id="TraesCS7A02G158800.1">
    <property type="protein sequence ID" value="TraesCS7A02G158800.1"/>
    <property type="gene ID" value="TraesCS7A02G158800"/>
</dbReference>
<dbReference type="PANTHER" id="PTHR35546:SF50">
    <property type="entry name" value="F-BOX DOMAIN-CONTAINING PROTEIN"/>
    <property type="match status" value="1"/>
</dbReference>
<evidence type="ECO:0000313" key="3">
    <source>
        <dbReference type="Proteomes" id="UP000019116"/>
    </source>
</evidence>
<dbReference type="InterPro" id="IPR017451">
    <property type="entry name" value="F-box-assoc_interact_dom"/>
</dbReference>
<dbReference type="InterPro" id="IPR056592">
    <property type="entry name" value="Beta-prop_At3g26010-like"/>
</dbReference>
<proteinExistence type="predicted"/>
<dbReference type="AlphaFoldDB" id="A0A3B6RAS1"/>
<dbReference type="InterPro" id="IPR055290">
    <property type="entry name" value="At3g26010-like"/>
</dbReference>
<dbReference type="Pfam" id="PF24750">
    <property type="entry name" value="b-prop_At3g26010-like"/>
    <property type="match status" value="1"/>
</dbReference>
<evidence type="ECO:0000313" key="2">
    <source>
        <dbReference type="EnsemblPlants" id="TraesCS7A02G158800.1"/>
    </source>
</evidence>
<protein>
    <recommendedName>
        <fullName evidence="1">F-box protein At3g26010-like beta-propeller domain-containing protein</fullName>
    </recommendedName>
</protein>
<accession>A0A3B6RAS1</accession>
<keyword evidence="3" id="KW-1185">Reference proteome</keyword>
<dbReference type="Gramene" id="TraesCS7A03G0374300.1">
    <property type="protein sequence ID" value="TraesCS7A03G0374300.1.CDS"/>
    <property type="gene ID" value="TraesCS7A03G0374300"/>
</dbReference>
<feature type="domain" description="F-box protein At3g26010-like beta-propeller" evidence="1">
    <location>
        <begin position="58"/>
        <end position="311"/>
    </location>
</feature>
<reference evidence="2" key="1">
    <citation type="submission" date="2018-08" db="EMBL/GenBank/DDBJ databases">
        <authorList>
            <person name="Rossello M."/>
        </authorList>
    </citation>
    <scope>NUCLEOTIDE SEQUENCE [LARGE SCALE GENOMIC DNA]</scope>
    <source>
        <strain evidence="2">cv. Chinese Spring</strain>
    </source>
</reference>
<reference evidence="2" key="2">
    <citation type="submission" date="2018-10" db="UniProtKB">
        <authorList>
            <consortium name="EnsemblPlants"/>
        </authorList>
    </citation>
    <scope>IDENTIFICATION</scope>
</reference>
<dbReference type="Proteomes" id="UP000019116">
    <property type="component" value="Chromosome 7A"/>
</dbReference>
<dbReference type="OrthoDB" id="605328at2759"/>
<name>A0A3B6RAS1_WHEAT</name>
<dbReference type="EnsemblPlants" id="TraesCS7A02G158800.1">
    <property type="protein sequence ID" value="TraesCS7A02G158800.1"/>
    <property type="gene ID" value="TraesCS7A02G158800"/>
</dbReference>